<dbReference type="InterPro" id="IPR023612">
    <property type="entry name" value="Peptidase_M4"/>
</dbReference>
<feature type="non-terminal residue" evidence="8">
    <location>
        <position position="1"/>
    </location>
</feature>
<protein>
    <recommendedName>
        <fullName evidence="7">Peptidase M4 C-terminal domain-containing protein</fullName>
    </recommendedName>
</protein>
<name>A0A1T3VXV8_9MYCO</name>
<dbReference type="PANTHER" id="PTHR33794:SF1">
    <property type="entry name" value="BACILLOLYSIN"/>
    <property type="match status" value="1"/>
</dbReference>
<dbReference type="EMBL" id="MIJD01000390">
    <property type="protein sequence ID" value="OPE46975.1"/>
    <property type="molecule type" value="Genomic_DNA"/>
</dbReference>
<feature type="active site" evidence="6">
    <location>
        <position position="7"/>
    </location>
</feature>
<feature type="domain" description="Peptidase M4 C-terminal" evidence="7">
    <location>
        <begin position="18"/>
        <end position="170"/>
    </location>
</feature>
<accession>A0A1T3VXV8</accession>
<keyword evidence="2" id="KW-0645">Protease</keyword>
<comment type="caution">
    <text evidence="8">The sequence shown here is derived from an EMBL/GenBank/DDBJ whole genome shotgun (WGS) entry which is preliminary data.</text>
</comment>
<keyword evidence="4" id="KW-0862">Zinc</keyword>
<keyword evidence="3" id="KW-0378">Hydrolase</keyword>
<evidence type="ECO:0000256" key="4">
    <source>
        <dbReference type="ARBA" id="ARBA00022833"/>
    </source>
</evidence>
<comment type="similarity">
    <text evidence="1">Belongs to the peptidase M4 family.</text>
</comment>
<dbReference type="SUPFAM" id="SSF55486">
    <property type="entry name" value="Metalloproteases ('zincins'), catalytic domain"/>
    <property type="match status" value="1"/>
</dbReference>
<gene>
    <name evidence="8" type="ORF">BV510_25615</name>
</gene>
<feature type="active site" description="Proton donor" evidence="6">
    <location>
        <position position="95"/>
    </location>
</feature>
<dbReference type="InterPro" id="IPR001570">
    <property type="entry name" value="Peptidase_M4_C_domain"/>
</dbReference>
<dbReference type="PANTHER" id="PTHR33794">
    <property type="entry name" value="BACILLOLYSIN"/>
    <property type="match status" value="1"/>
</dbReference>
<reference evidence="8 9" key="1">
    <citation type="submission" date="2016-09" db="EMBL/GenBank/DDBJ databases">
        <title>genome sequences of unsequenced Mycobacteria.</title>
        <authorList>
            <person name="Greninger A.L."/>
            <person name="Jerome K.R."/>
            <person name="Mcnair B."/>
            <person name="Wallis C."/>
            <person name="Fang F."/>
        </authorList>
    </citation>
    <scope>NUCLEOTIDE SEQUENCE [LARGE SCALE GENOMIC DNA]</scope>
    <source>
        <strain evidence="8 9">BM1</strain>
    </source>
</reference>
<dbReference type="PRINTS" id="PR00730">
    <property type="entry name" value="THERMOLYSIN"/>
</dbReference>
<dbReference type="RefSeq" id="WP_165693858.1">
    <property type="nucleotide sequence ID" value="NZ_MIJD01000390.1"/>
</dbReference>
<evidence type="ECO:0000256" key="1">
    <source>
        <dbReference type="ARBA" id="ARBA00009388"/>
    </source>
</evidence>
<dbReference type="Proteomes" id="UP000191039">
    <property type="component" value="Unassembled WGS sequence"/>
</dbReference>
<dbReference type="GO" id="GO:0004222">
    <property type="term" value="F:metalloendopeptidase activity"/>
    <property type="evidence" value="ECO:0007669"/>
    <property type="project" value="InterPro"/>
</dbReference>
<evidence type="ECO:0000256" key="2">
    <source>
        <dbReference type="ARBA" id="ARBA00022670"/>
    </source>
</evidence>
<dbReference type="Pfam" id="PF02868">
    <property type="entry name" value="Peptidase_M4_C"/>
    <property type="match status" value="1"/>
</dbReference>
<dbReference type="AlphaFoldDB" id="A0A1T3VXV8"/>
<evidence type="ECO:0000256" key="3">
    <source>
        <dbReference type="ARBA" id="ARBA00022801"/>
    </source>
</evidence>
<dbReference type="InterPro" id="IPR027268">
    <property type="entry name" value="Peptidase_M4/M1_CTD_sf"/>
</dbReference>
<evidence type="ECO:0000313" key="8">
    <source>
        <dbReference type="EMBL" id="OPE46975.1"/>
    </source>
</evidence>
<evidence type="ECO:0000313" key="9">
    <source>
        <dbReference type="Proteomes" id="UP000191039"/>
    </source>
</evidence>
<organism evidence="8 9">
    <name type="scientific">Mycolicibacterium diernhoferi</name>
    <dbReference type="NCBI Taxonomy" id="1801"/>
    <lineage>
        <taxon>Bacteria</taxon>
        <taxon>Bacillati</taxon>
        <taxon>Actinomycetota</taxon>
        <taxon>Actinomycetes</taxon>
        <taxon>Mycobacteriales</taxon>
        <taxon>Mycobacteriaceae</taxon>
        <taxon>Mycolicibacterium</taxon>
    </lineage>
</organism>
<keyword evidence="5" id="KW-0482">Metalloprotease</keyword>
<sequence length="177" mass="19698">LDLVAHEYTHAVIQYVNGLAYLGESGALNESYSDIMGALIENKTGAARWLFAEDASGNPFRNMEDPSDYRQPEHYDGRYVDNCGCNPNDDFDYVHSNSGIVNFAAYTMMEATKNELSGEQWARVFYDSLYRLPSTAKFVDARYAIISAARANGFTDSQIGAIKAAFDSVGMRDNRLT</sequence>
<dbReference type="Gene3D" id="1.10.390.10">
    <property type="entry name" value="Neutral Protease Domain 2"/>
    <property type="match status" value="1"/>
</dbReference>
<dbReference type="InterPro" id="IPR050728">
    <property type="entry name" value="Zinc_Metalloprotease_M4"/>
</dbReference>
<evidence type="ECO:0000256" key="5">
    <source>
        <dbReference type="ARBA" id="ARBA00023049"/>
    </source>
</evidence>
<dbReference type="GO" id="GO:0006508">
    <property type="term" value="P:proteolysis"/>
    <property type="evidence" value="ECO:0007669"/>
    <property type="project" value="UniProtKB-KW"/>
</dbReference>
<proteinExistence type="inferred from homology"/>
<evidence type="ECO:0000259" key="7">
    <source>
        <dbReference type="Pfam" id="PF02868"/>
    </source>
</evidence>
<evidence type="ECO:0000256" key="6">
    <source>
        <dbReference type="PIRSR" id="PIRSR623612-1"/>
    </source>
</evidence>